<accession>A0A502DQE2</accession>
<proteinExistence type="predicted"/>
<keyword evidence="2" id="KW-0472">Membrane</keyword>
<sequence length="104" mass="11149">MYIVIIAWLYVTLMMAVAEATNTTGTVLGAVFTFLLYGVLPLSLVVYLMNTPARRRVLKEREAEARDAARRAAHDAAPATQASTAPDTGGETPADAVAPVREKT</sequence>
<organism evidence="3 4">
    <name type="scientific">Variovorax guangxiensis</name>
    <dbReference type="NCBI Taxonomy" id="1775474"/>
    <lineage>
        <taxon>Bacteria</taxon>
        <taxon>Pseudomonadati</taxon>
        <taxon>Pseudomonadota</taxon>
        <taxon>Betaproteobacteria</taxon>
        <taxon>Burkholderiales</taxon>
        <taxon>Comamonadaceae</taxon>
        <taxon>Variovorax</taxon>
    </lineage>
</organism>
<feature type="compositionally biased region" description="Basic and acidic residues" evidence="1">
    <location>
        <begin position="60"/>
        <end position="74"/>
    </location>
</feature>
<keyword evidence="2" id="KW-0812">Transmembrane</keyword>
<keyword evidence="2" id="KW-1133">Transmembrane helix</keyword>
<evidence type="ECO:0000313" key="3">
    <source>
        <dbReference type="EMBL" id="TPG27655.1"/>
    </source>
</evidence>
<dbReference type="OrthoDB" id="8565731at2"/>
<name>A0A502DQE2_9BURK</name>
<evidence type="ECO:0000256" key="2">
    <source>
        <dbReference type="SAM" id="Phobius"/>
    </source>
</evidence>
<evidence type="ECO:0000256" key="1">
    <source>
        <dbReference type="SAM" id="MobiDB-lite"/>
    </source>
</evidence>
<protein>
    <submittedName>
        <fullName evidence="3">Uncharacterized protein</fullName>
    </submittedName>
</protein>
<dbReference type="Proteomes" id="UP000319212">
    <property type="component" value="Unassembled WGS sequence"/>
</dbReference>
<feature type="transmembrane region" description="Helical" evidence="2">
    <location>
        <begin position="30"/>
        <end position="49"/>
    </location>
</feature>
<feature type="compositionally biased region" description="Low complexity" evidence="1">
    <location>
        <begin position="75"/>
        <end position="88"/>
    </location>
</feature>
<reference evidence="3 4" key="1">
    <citation type="journal article" date="2019" name="Environ. Microbiol.">
        <title>Species interactions and distinct microbial communities in high Arctic permafrost affected cryosols are associated with the CH4 and CO2 gas fluxes.</title>
        <authorList>
            <person name="Altshuler I."/>
            <person name="Hamel J."/>
            <person name="Turney S."/>
            <person name="Magnuson E."/>
            <person name="Levesque R."/>
            <person name="Greer C."/>
            <person name="Whyte L.G."/>
        </authorList>
    </citation>
    <scope>NUCLEOTIDE SEQUENCE [LARGE SCALE GENOMIC DNA]</scope>
    <source>
        <strain evidence="3 4">S06.C</strain>
    </source>
</reference>
<evidence type="ECO:0000313" key="4">
    <source>
        <dbReference type="Proteomes" id="UP000319212"/>
    </source>
</evidence>
<dbReference type="EMBL" id="RCZI01000003">
    <property type="protein sequence ID" value="TPG27655.1"/>
    <property type="molecule type" value="Genomic_DNA"/>
</dbReference>
<dbReference type="RefSeq" id="WP_140842438.1">
    <property type="nucleotide sequence ID" value="NZ_RCZI01000003.1"/>
</dbReference>
<feature type="region of interest" description="Disordered" evidence="1">
    <location>
        <begin position="60"/>
        <end position="104"/>
    </location>
</feature>
<dbReference type="AlphaFoldDB" id="A0A502DQE2"/>
<comment type="caution">
    <text evidence="3">The sequence shown here is derived from an EMBL/GenBank/DDBJ whole genome shotgun (WGS) entry which is preliminary data.</text>
</comment>
<gene>
    <name evidence="3" type="ORF">EAH82_12870</name>
</gene>